<dbReference type="VEuPathDB" id="FungiDB:YALI0_F05280g"/>
<dbReference type="InterPro" id="IPR048485">
    <property type="entry name" value="COG5_helical"/>
</dbReference>
<proteinExistence type="predicted"/>
<evidence type="ECO:0000259" key="5">
    <source>
        <dbReference type="Pfam" id="PF10392"/>
    </source>
</evidence>
<sequence>MLDIDQFLDAEFDPVAYANQLVLQTSSSRDEDIDLDIPIKKISYDVQHLDDQVRTLCRDNHKELLSRVADVSTKEDTLKALETPMKDVNSSYKKLQTDVLGPYYQADNLYSALKRVHHTTDLLRSLTWYLYLAVQLNNTSDMAGSASLIRDLHTHSKIHPGLASLQIFRDHQKLLKEADKKLTLRCVSSIKSVSSVSTSAERTAISSAIVGLAILDERQLASAVQSALSNYISQSISLLARSVNSDESLEHAMHTISQHSRAVSTLGTLLSRAVVPAEGDDKSATPVSELPRIADLLDSNLNSKFWRDVASALNLRIKERITRATPGLKSLQQNHARLETVVAEAVSRGGGGLTVDGMEAKVMKGALAPLK</sequence>
<dbReference type="RefSeq" id="XP_505026.1">
    <property type="nucleotide sequence ID" value="XM_505026.1"/>
</dbReference>
<dbReference type="AlphaFoldDB" id="A0A1D8NM28"/>
<dbReference type="Pfam" id="PF20649">
    <property type="entry name" value="COG5_C"/>
    <property type="match status" value="1"/>
</dbReference>
<dbReference type="KEGG" id="yli:2908166"/>
<protein>
    <recommendedName>
        <fullName evidence="2">Conserved oligomeric Golgi complex subunit 5</fullName>
    </recommendedName>
</protein>
<evidence type="ECO:0000256" key="1">
    <source>
        <dbReference type="ARBA" id="ARBA00004395"/>
    </source>
</evidence>
<dbReference type="GO" id="GO:0006891">
    <property type="term" value="P:intra-Golgi vesicle-mediated transport"/>
    <property type="evidence" value="ECO:0007669"/>
    <property type="project" value="InterPro"/>
</dbReference>
<dbReference type="PANTHER" id="PTHR13228">
    <property type="entry name" value="CONSERVED OLIGOMERIC GOLGI COMPLEX COMPONENT 5"/>
    <property type="match status" value="1"/>
</dbReference>
<dbReference type="OMA" id="YFWRTLA"/>
<dbReference type="GeneID" id="2908166"/>
<name>A0A1D8NM28_YARLL</name>
<dbReference type="EMBL" id="CP017558">
    <property type="protein sequence ID" value="AOW06694.1"/>
    <property type="molecule type" value="Genomic_DNA"/>
</dbReference>
<dbReference type="Proteomes" id="UP000182444">
    <property type="component" value="Chromosome 1F"/>
</dbReference>
<accession>A0A1D8NM28</accession>
<dbReference type="GO" id="GO:0017119">
    <property type="term" value="C:Golgi transport complex"/>
    <property type="evidence" value="ECO:0007669"/>
    <property type="project" value="InterPro"/>
</dbReference>
<gene>
    <name evidence="8" type="ORF">B0I71DRAFT_129393</name>
    <name evidence="7" type="ORF">YALI1_F07884g</name>
</gene>
<evidence type="ECO:0000259" key="6">
    <source>
        <dbReference type="Pfam" id="PF20649"/>
    </source>
</evidence>
<organism evidence="7 9">
    <name type="scientific">Yarrowia lipolytica</name>
    <name type="common">Candida lipolytica</name>
    <dbReference type="NCBI Taxonomy" id="4952"/>
    <lineage>
        <taxon>Eukaryota</taxon>
        <taxon>Fungi</taxon>
        <taxon>Dikarya</taxon>
        <taxon>Ascomycota</taxon>
        <taxon>Saccharomycotina</taxon>
        <taxon>Dipodascomycetes</taxon>
        <taxon>Dipodascales</taxon>
        <taxon>Dipodascales incertae sedis</taxon>
        <taxon>Yarrowia</taxon>
    </lineage>
</organism>
<evidence type="ECO:0000313" key="9">
    <source>
        <dbReference type="Proteomes" id="UP000182444"/>
    </source>
</evidence>
<dbReference type="GO" id="GO:0000139">
    <property type="term" value="C:Golgi membrane"/>
    <property type="evidence" value="ECO:0007669"/>
    <property type="project" value="UniProtKB-SubCell"/>
</dbReference>
<feature type="domain" description="Conserved oligomeric Golgi complex subunit 5 N-terminal" evidence="5">
    <location>
        <begin position="5"/>
        <end position="136"/>
    </location>
</feature>
<dbReference type="eggNOG" id="ENOG502QQP3">
    <property type="taxonomic scope" value="Eukaryota"/>
</dbReference>
<reference evidence="8 10" key="2">
    <citation type="submission" date="2018-07" db="EMBL/GenBank/DDBJ databases">
        <title>Draft Genome Assemblies for Five Robust Yarrowia lipolytica Strains Exhibiting High Lipid Production and Pentose Sugar Utilization and Sugar Alcohol Secretion from Undetoxified Lignocellulosic Biomass Hydrolysates.</title>
        <authorList>
            <consortium name="DOE Joint Genome Institute"/>
            <person name="Walker C."/>
            <person name="Ryu S."/>
            <person name="Na H."/>
            <person name="Zane M."/>
            <person name="LaButti K."/>
            <person name="Lipzen A."/>
            <person name="Haridas S."/>
            <person name="Barry K."/>
            <person name="Grigoriev I.V."/>
            <person name="Quarterman J."/>
            <person name="Slininger P."/>
            <person name="Dien B."/>
            <person name="Trinh C.T."/>
        </authorList>
    </citation>
    <scope>NUCLEOTIDE SEQUENCE [LARGE SCALE GENOMIC DNA]</scope>
    <source>
        <strain evidence="8 10">YB392</strain>
    </source>
</reference>
<evidence type="ECO:0000256" key="2">
    <source>
        <dbReference type="ARBA" id="ARBA00020974"/>
    </source>
</evidence>
<dbReference type="InterPro" id="IPR019465">
    <property type="entry name" value="Cog5"/>
</dbReference>
<evidence type="ECO:0000313" key="8">
    <source>
        <dbReference type="EMBL" id="RDW27327.1"/>
    </source>
</evidence>
<evidence type="ECO:0000256" key="3">
    <source>
        <dbReference type="ARBA" id="ARBA00023034"/>
    </source>
</evidence>
<dbReference type="OrthoDB" id="18786at2759"/>
<evidence type="ECO:0000313" key="7">
    <source>
        <dbReference type="EMBL" id="AOW06694.1"/>
    </source>
</evidence>
<evidence type="ECO:0000256" key="4">
    <source>
        <dbReference type="ARBA" id="ARBA00023136"/>
    </source>
</evidence>
<keyword evidence="3" id="KW-0333">Golgi apparatus</keyword>
<keyword evidence="4" id="KW-0472">Membrane</keyword>
<dbReference type="Proteomes" id="UP000256601">
    <property type="component" value="Unassembled WGS sequence"/>
</dbReference>
<feature type="domain" description="Conserved oligomeric Golgi complex subunit 5 helical" evidence="6">
    <location>
        <begin position="162"/>
        <end position="345"/>
    </location>
</feature>
<evidence type="ECO:0000313" key="10">
    <source>
        <dbReference type="Proteomes" id="UP000256601"/>
    </source>
</evidence>
<dbReference type="PANTHER" id="PTHR13228:SF3">
    <property type="entry name" value="CONSERVED OLIGOMERIC GOLGI COMPLEX SUBUNIT 5"/>
    <property type="match status" value="1"/>
</dbReference>
<dbReference type="InterPro" id="IPR049176">
    <property type="entry name" value="COG5_N"/>
</dbReference>
<dbReference type="VEuPathDB" id="FungiDB:YALI1_F07884g"/>
<comment type="subcellular location">
    <subcellularLocation>
        <location evidence="1">Golgi apparatus membrane</location>
        <topology evidence="1">Peripheral membrane protein</topology>
    </subcellularLocation>
</comment>
<dbReference type="Pfam" id="PF10392">
    <property type="entry name" value="COG5_N"/>
    <property type="match status" value="1"/>
</dbReference>
<dbReference type="EMBL" id="KZ857330">
    <property type="protein sequence ID" value="RDW27327.1"/>
    <property type="molecule type" value="Genomic_DNA"/>
</dbReference>
<reference evidence="7 9" key="1">
    <citation type="journal article" date="2016" name="PLoS ONE">
        <title>Sequence Assembly of Yarrowia lipolytica Strain W29/CLIB89 Shows Transposable Element Diversity.</title>
        <authorList>
            <person name="Magnan C."/>
            <person name="Yu J."/>
            <person name="Chang I."/>
            <person name="Jahn E."/>
            <person name="Kanomata Y."/>
            <person name="Wu J."/>
            <person name="Zeller M."/>
            <person name="Oakes M."/>
            <person name="Baldi P."/>
            <person name="Sandmeyer S."/>
        </authorList>
    </citation>
    <scope>NUCLEOTIDE SEQUENCE [LARGE SCALE GENOMIC DNA]</scope>
    <source>
        <strain evidence="7">CLIB89</strain>
        <strain evidence="9">CLIB89(W29)</strain>
    </source>
</reference>